<name>A0ABU0T6S4_9ACTN</name>
<feature type="domain" description="Nudix hydrolase" evidence="1">
    <location>
        <begin position="22"/>
        <end position="94"/>
    </location>
</feature>
<proteinExistence type="predicted"/>
<gene>
    <name evidence="2" type="ORF">QF035_009086</name>
</gene>
<dbReference type="Pfam" id="PF00293">
    <property type="entry name" value="NUDIX"/>
    <property type="match status" value="1"/>
</dbReference>
<evidence type="ECO:0000313" key="2">
    <source>
        <dbReference type="EMBL" id="MDQ1031504.1"/>
    </source>
</evidence>
<dbReference type="InterPro" id="IPR000086">
    <property type="entry name" value="NUDIX_hydrolase_dom"/>
</dbReference>
<keyword evidence="3" id="KW-1185">Reference proteome</keyword>
<evidence type="ECO:0000259" key="1">
    <source>
        <dbReference type="Pfam" id="PF00293"/>
    </source>
</evidence>
<dbReference type="CDD" id="cd02883">
    <property type="entry name" value="NUDIX_Hydrolase"/>
    <property type="match status" value="1"/>
</dbReference>
<evidence type="ECO:0000313" key="3">
    <source>
        <dbReference type="Proteomes" id="UP001230328"/>
    </source>
</evidence>
<accession>A0ABU0T6S4</accession>
<dbReference type="InterPro" id="IPR015797">
    <property type="entry name" value="NUDIX_hydrolase-like_dom_sf"/>
</dbReference>
<reference evidence="2 3" key="1">
    <citation type="submission" date="2023-07" db="EMBL/GenBank/DDBJ databases">
        <title>Comparative genomics of wheat-associated soil bacteria to identify genetic determinants of phenazine resistance.</title>
        <authorList>
            <person name="Mouncey N."/>
        </authorList>
    </citation>
    <scope>NUCLEOTIDE SEQUENCE [LARGE SCALE GENOMIC DNA]</scope>
    <source>
        <strain evidence="2 3">V2I4</strain>
    </source>
</reference>
<sequence length="113" mass="11766">MTQHRPTHPSRSYAAVLCDVDVLQPTDNGALLAGRMSPLTATPGRWQLPGGSVEYPDGNDPLDAAALRHNAARELAEEIGIGTDSDALTLWAIVRGTGGSRGHGRAPKVTSAG</sequence>
<organism evidence="2 3">
    <name type="scientific">Streptomyces umbrinus</name>
    <dbReference type="NCBI Taxonomy" id="67370"/>
    <lineage>
        <taxon>Bacteria</taxon>
        <taxon>Bacillati</taxon>
        <taxon>Actinomycetota</taxon>
        <taxon>Actinomycetes</taxon>
        <taxon>Kitasatosporales</taxon>
        <taxon>Streptomycetaceae</taxon>
        <taxon>Streptomyces</taxon>
        <taxon>Streptomyces phaeochromogenes group</taxon>
    </lineage>
</organism>
<dbReference type="SUPFAM" id="SSF55811">
    <property type="entry name" value="Nudix"/>
    <property type="match status" value="1"/>
</dbReference>
<dbReference type="RefSeq" id="WP_307527704.1">
    <property type="nucleotide sequence ID" value="NZ_JAUSZI010000002.1"/>
</dbReference>
<dbReference type="Gene3D" id="3.90.79.10">
    <property type="entry name" value="Nucleoside Triphosphate Pyrophosphohydrolase"/>
    <property type="match status" value="1"/>
</dbReference>
<dbReference type="Proteomes" id="UP001230328">
    <property type="component" value="Unassembled WGS sequence"/>
</dbReference>
<comment type="caution">
    <text evidence="2">The sequence shown here is derived from an EMBL/GenBank/DDBJ whole genome shotgun (WGS) entry which is preliminary data.</text>
</comment>
<protein>
    <submittedName>
        <fullName evidence="2">8-oxo-dGTP pyrophosphatase MutT (NUDIX family)</fullName>
    </submittedName>
</protein>
<dbReference type="EMBL" id="JAUSZI010000002">
    <property type="protein sequence ID" value="MDQ1031504.1"/>
    <property type="molecule type" value="Genomic_DNA"/>
</dbReference>